<evidence type="ECO:0000259" key="6">
    <source>
        <dbReference type="Pfam" id="PF13462"/>
    </source>
</evidence>
<evidence type="ECO:0000256" key="2">
    <source>
        <dbReference type="ARBA" id="ARBA00022729"/>
    </source>
</evidence>
<sequence>MEETYLVNGKVRFAYVHFSFLGPESQWAAEASECAADQDAFWEYHDFLYENQNGENRGAFNQDNLKLFAGELGLDEKIFSECLDSGKYTELVEQDTQMAQQMGIQSTPSFLINGTPVIGALPFENFQKIIETILNN</sequence>
<dbReference type="SUPFAM" id="SSF52833">
    <property type="entry name" value="Thioredoxin-like"/>
    <property type="match status" value="1"/>
</dbReference>
<name>A0A8J6NLP6_9CHLR</name>
<evidence type="ECO:0000313" key="8">
    <source>
        <dbReference type="Proteomes" id="UP000614469"/>
    </source>
</evidence>
<gene>
    <name evidence="7" type="ORF">H8E29_11650</name>
</gene>
<feature type="domain" description="Thioredoxin-like fold" evidence="6">
    <location>
        <begin position="3"/>
        <end position="131"/>
    </location>
</feature>
<reference evidence="7 8" key="1">
    <citation type="submission" date="2020-08" db="EMBL/GenBank/DDBJ databases">
        <title>Bridging the membrane lipid divide: bacteria of the FCB group superphylum have the potential to synthesize archaeal ether lipids.</title>
        <authorList>
            <person name="Villanueva L."/>
            <person name="Von Meijenfeldt F.A.B."/>
            <person name="Westbye A.B."/>
            <person name="Yadav S."/>
            <person name="Hopmans E.C."/>
            <person name="Dutilh B.E."/>
            <person name="Sinninghe Damste J.S."/>
        </authorList>
    </citation>
    <scope>NUCLEOTIDE SEQUENCE [LARGE SCALE GENOMIC DNA]</scope>
    <source>
        <strain evidence="7">NIOZ-UU36</strain>
    </source>
</reference>
<dbReference type="AlphaFoldDB" id="A0A8J6NLP6"/>
<evidence type="ECO:0000256" key="5">
    <source>
        <dbReference type="ARBA" id="ARBA00023284"/>
    </source>
</evidence>
<evidence type="ECO:0000256" key="1">
    <source>
        <dbReference type="ARBA" id="ARBA00005791"/>
    </source>
</evidence>
<dbReference type="PANTHER" id="PTHR13887:SF14">
    <property type="entry name" value="DISULFIDE BOND FORMATION PROTEIN D"/>
    <property type="match status" value="1"/>
</dbReference>
<protein>
    <submittedName>
        <fullName evidence="7">DsbA family protein</fullName>
    </submittedName>
</protein>
<keyword evidence="5" id="KW-0676">Redox-active center</keyword>
<comment type="similarity">
    <text evidence="1">Belongs to the thioredoxin family. DsbA subfamily.</text>
</comment>
<evidence type="ECO:0000313" key="7">
    <source>
        <dbReference type="EMBL" id="MBC8335912.1"/>
    </source>
</evidence>
<evidence type="ECO:0000256" key="4">
    <source>
        <dbReference type="ARBA" id="ARBA00023157"/>
    </source>
</evidence>
<dbReference type="InterPro" id="IPR036249">
    <property type="entry name" value="Thioredoxin-like_sf"/>
</dbReference>
<dbReference type="Gene3D" id="3.40.30.10">
    <property type="entry name" value="Glutaredoxin"/>
    <property type="match status" value="1"/>
</dbReference>
<dbReference type="GO" id="GO:0016491">
    <property type="term" value="F:oxidoreductase activity"/>
    <property type="evidence" value="ECO:0007669"/>
    <property type="project" value="UniProtKB-KW"/>
</dbReference>
<dbReference type="InterPro" id="IPR012336">
    <property type="entry name" value="Thioredoxin-like_fold"/>
</dbReference>
<dbReference type="EMBL" id="JACNJN010000130">
    <property type="protein sequence ID" value="MBC8335912.1"/>
    <property type="molecule type" value="Genomic_DNA"/>
</dbReference>
<keyword evidence="2" id="KW-0732">Signal</keyword>
<evidence type="ECO:0000256" key="3">
    <source>
        <dbReference type="ARBA" id="ARBA00023002"/>
    </source>
</evidence>
<keyword evidence="3" id="KW-0560">Oxidoreductase</keyword>
<dbReference type="Proteomes" id="UP000614469">
    <property type="component" value="Unassembled WGS sequence"/>
</dbReference>
<keyword evidence="4" id="KW-1015">Disulfide bond</keyword>
<proteinExistence type="inferred from homology"/>
<dbReference type="Pfam" id="PF13462">
    <property type="entry name" value="Thioredoxin_4"/>
    <property type="match status" value="1"/>
</dbReference>
<dbReference type="PANTHER" id="PTHR13887">
    <property type="entry name" value="GLUTATHIONE S-TRANSFERASE KAPPA"/>
    <property type="match status" value="1"/>
</dbReference>
<organism evidence="7 8">
    <name type="scientific">Candidatus Desulfolinea nitratireducens</name>
    <dbReference type="NCBI Taxonomy" id="2841698"/>
    <lineage>
        <taxon>Bacteria</taxon>
        <taxon>Bacillati</taxon>
        <taxon>Chloroflexota</taxon>
        <taxon>Anaerolineae</taxon>
        <taxon>Anaerolineales</taxon>
        <taxon>Anaerolineales incertae sedis</taxon>
        <taxon>Candidatus Desulfolinea</taxon>
    </lineage>
</organism>
<comment type="caution">
    <text evidence="7">The sequence shown here is derived from an EMBL/GenBank/DDBJ whole genome shotgun (WGS) entry which is preliminary data.</text>
</comment>
<accession>A0A8J6NLP6</accession>